<name>A0ACC2MIU2_PERAE</name>
<gene>
    <name evidence="1" type="ORF">MRB53_007307</name>
</gene>
<dbReference type="EMBL" id="CM056810">
    <property type="protein sequence ID" value="KAJ8645559.1"/>
    <property type="molecule type" value="Genomic_DNA"/>
</dbReference>
<sequence length="146" mass="16248">MSSSIPFSSFSFTILQISFKTEKKCLAEVQGVFNHSVVQHLDTIMDNLSELRLLHMKKCISEAHSHTCAALLLLNLTSHAPPPAPVQSSVEGLVPVLLKERLLEREVQLLTGLWILIRPLNHFTRNCSFCPEPTIGNVSRADVNFG</sequence>
<reference evidence="1 2" key="1">
    <citation type="journal article" date="2022" name="Hortic Res">
        <title>A haplotype resolved chromosomal level avocado genome allows analysis of novel avocado genes.</title>
        <authorList>
            <person name="Nath O."/>
            <person name="Fletcher S.J."/>
            <person name="Hayward A."/>
            <person name="Shaw L.M."/>
            <person name="Masouleh A.K."/>
            <person name="Furtado A."/>
            <person name="Henry R.J."/>
            <person name="Mitter N."/>
        </authorList>
    </citation>
    <scope>NUCLEOTIDE SEQUENCE [LARGE SCALE GENOMIC DNA]</scope>
    <source>
        <strain evidence="2">cv. Hass</strain>
    </source>
</reference>
<keyword evidence="2" id="KW-1185">Reference proteome</keyword>
<accession>A0ACC2MIU2</accession>
<protein>
    <submittedName>
        <fullName evidence="1">Uncharacterized protein</fullName>
    </submittedName>
</protein>
<proteinExistence type="predicted"/>
<dbReference type="Proteomes" id="UP001234297">
    <property type="component" value="Chromosome 2"/>
</dbReference>
<organism evidence="1 2">
    <name type="scientific">Persea americana</name>
    <name type="common">Avocado</name>
    <dbReference type="NCBI Taxonomy" id="3435"/>
    <lineage>
        <taxon>Eukaryota</taxon>
        <taxon>Viridiplantae</taxon>
        <taxon>Streptophyta</taxon>
        <taxon>Embryophyta</taxon>
        <taxon>Tracheophyta</taxon>
        <taxon>Spermatophyta</taxon>
        <taxon>Magnoliopsida</taxon>
        <taxon>Magnoliidae</taxon>
        <taxon>Laurales</taxon>
        <taxon>Lauraceae</taxon>
        <taxon>Persea</taxon>
    </lineage>
</organism>
<comment type="caution">
    <text evidence="1">The sequence shown here is derived from an EMBL/GenBank/DDBJ whole genome shotgun (WGS) entry which is preliminary data.</text>
</comment>
<evidence type="ECO:0000313" key="2">
    <source>
        <dbReference type="Proteomes" id="UP001234297"/>
    </source>
</evidence>
<evidence type="ECO:0000313" key="1">
    <source>
        <dbReference type="EMBL" id="KAJ8645559.1"/>
    </source>
</evidence>